<dbReference type="InterPro" id="IPR034718">
    <property type="entry name" value="RlpA"/>
</dbReference>
<dbReference type="InterPro" id="IPR036908">
    <property type="entry name" value="RlpA-like_sf"/>
</dbReference>
<dbReference type="PANTHER" id="PTHR34183">
    <property type="entry name" value="ENDOLYTIC PEPTIDOGLYCAN TRANSGLYCOSYLASE RLPA"/>
    <property type="match status" value="1"/>
</dbReference>
<reference evidence="6 7" key="1">
    <citation type="journal article" date="2015" name="Genome Announc.">
        <title>Draft Genome Sequence of Filamentous Marine Cyanobacterium Lyngbya confervoides Strain BDU141951.</title>
        <authorList>
            <person name="Chandrababunaidu M.M."/>
            <person name="Sen D."/>
            <person name="Tripathy S."/>
        </authorList>
    </citation>
    <scope>NUCLEOTIDE SEQUENCE [LARGE SCALE GENOMIC DNA]</scope>
    <source>
        <strain evidence="6 7">BDU141951</strain>
    </source>
</reference>
<gene>
    <name evidence="3" type="primary">rlpA</name>
    <name evidence="6" type="ORF">QQ91_0007420</name>
</gene>
<dbReference type="GO" id="GO:0008932">
    <property type="term" value="F:lytic endotransglycosylase activity"/>
    <property type="evidence" value="ECO:0007669"/>
    <property type="project" value="UniProtKB-UniRule"/>
</dbReference>
<dbReference type="SUPFAM" id="SSF50685">
    <property type="entry name" value="Barwin-like endoglucanases"/>
    <property type="match status" value="1"/>
</dbReference>
<evidence type="ECO:0000256" key="1">
    <source>
        <dbReference type="ARBA" id="ARBA00023239"/>
    </source>
</evidence>
<dbReference type="NCBIfam" id="TIGR00413">
    <property type="entry name" value="rlpA"/>
    <property type="match status" value="1"/>
</dbReference>
<evidence type="ECO:0000313" key="6">
    <source>
        <dbReference type="EMBL" id="MCM1982653.1"/>
    </source>
</evidence>
<keyword evidence="7" id="KW-1185">Reference proteome</keyword>
<comment type="caution">
    <text evidence="6">The sequence shown here is derived from an EMBL/GenBank/DDBJ whole genome shotgun (WGS) entry which is preliminary data.</text>
</comment>
<feature type="domain" description="RlpA-like protein double-psi beta-barrel" evidence="5">
    <location>
        <begin position="233"/>
        <end position="320"/>
    </location>
</feature>
<dbReference type="RefSeq" id="WP_166274550.1">
    <property type="nucleotide sequence ID" value="NZ_JTHE03000044.1"/>
</dbReference>
<evidence type="ECO:0000259" key="5">
    <source>
        <dbReference type="Pfam" id="PF03330"/>
    </source>
</evidence>
<evidence type="ECO:0000256" key="4">
    <source>
        <dbReference type="RuleBase" id="RU003495"/>
    </source>
</evidence>
<name>A0ABD4T1V4_9CYAN</name>
<dbReference type="Proteomes" id="UP000031561">
    <property type="component" value="Unassembled WGS sequence"/>
</dbReference>
<dbReference type="EMBL" id="JTHE03000044">
    <property type="protein sequence ID" value="MCM1982653.1"/>
    <property type="molecule type" value="Genomic_DNA"/>
</dbReference>
<dbReference type="Pfam" id="PF03330">
    <property type="entry name" value="DPBB_1"/>
    <property type="match status" value="1"/>
</dbReference>
<dbReference type="AlphaFoldDB" id="A0ABD4T1V4"/>
<dbReference type="InterPro" id="IPR009009">
    <property type="entry name" value="RlpA-like_DPBB"/>
</dbReference>
<dbReference type="EC" id="4.2.2.-" evidence="3"/>
<evidence type="ECO:0000313" key="7">
    <source>
        <dbReference type="Proteomes" id="UP000031561"/>
    </source>
</evidence>
<dbReference type="GO" id="GO:0071555">
    <property type="term" value="P:cell wall organization"/>
    <property type="evidence" value="ECO:0007669"/>
    <property type="project" value="UniProtKB-KW"/>
</dbReference>
<dbReference type="Gene3D" id="2.40.40.10">
    <property type="entry name" value="RlpA-like domain"/>
    <property type="match status" value="1"/>
</dbReference>
<evidence type="ECO:0000256" key="2">
    <source>
        <dbReference type="ARBA" id="ARBA00023316"/>
    </source>
</evidence>
<dbReference type="InterPro" id="IPR012997">
    <property type="entry name" value="RplA"/>
</dbReference>
<dbReference type="PANTHER" id="PTHR34183:SF1">
    <property type="entry name" value="ENDOLYTIC PEPTIDOGLYCAN TRANSGLYCOSYLASE RLPA"/>
    <property type="match status" value="1"/>
</dbReference>
<organism evidence="6 7">
    <name type="scientific">Lyngbya confervoides BDU141951</name>
    <dbReference type="NCBI Taxonomy" id="1574623"/>
    <lineage>
        <taxon>Bacteria</taxon>
        <taxon>Bacillati</taxon>
        <taxon>Cyanobacteriota</taxon>
        <taxon>Cyanophyceae</taxon>
        <taxon>Oscillatoriophycideae</taxon>
        <taxon>Oscillatoriales</taxon>
        <taxon>Microcoleaceae</taxon>
        <taxon>Lyngbya</taxon>
    </lineage>
</organism>
<dbReference type="GO" id="GO:0000270">
    <property type="term" value="P:peptidoglycan metabolic process"/>
    <property type="evidence" value="ECO:0007669"/>
    <property type="project" value="UniProtKB-UniRule"/>
</dbReference>
<sequence>MNKIVLPSLASALIVSVIGGLSVGHTAPESISPAEARSQAEALFSPSKDASAQPAVTKVGRIRSEDNPAAAVEAAAAIQLNPVATVFAHELEGKAAVTVYVSKIPVATFLGQGGSKASQSTNDADAPMARATQFANLVNQMSQSEFDAGQIGVKWDKDQQTYVIHAQNQPILALSDQVTLPKATGDRGEDALQMTNLLRRQLGEASPLREITGRPVPPKPAAVQAVNAAQYQSGWASWYGPGFHGNLTASGARFNQYALTAAHRTLPFGTQVRVTNLNNGRAVTVTVNDRGPFIHDRVIDLSMGAAQALGVVSSGVAPVRLDIVR</sequence>
<dbReference type="CDD" id="cd22268">
    <property type="entry name" value="DPBB_RlpA-like"/>
    <property type="match status" value="1"/>
</dbReference>
<keyword evidence="2 3" id="KW-0961">Cell wall biogenesis/degradation</keyword>
<comment type="function">
    <text evidence="3">Lytic transglycosylase with a strong preference for naked glycan strands that lack stem peptides.</text>
</comment>
<protein>
    <recommendedName>
        <fullName evidence="3">Probable endolytic peptidoglycan transglycosylase RlpA</fullName>
        <ecNumber evidence="3">4.2.2.-</ecNumber>
    </recommendedName>
</protein>
<proteinExistence type="inferred from homology"/>
<dbReference type="HAMAP" id="MF_02071">
    <property type="entry name" value="RlpA"/>
    <property type="match status" value="1"/>
</dbReference>
<keyword evidence="1 3" id="KW-0456">Lyase</keyword>
<evidence type="ECO:0000256" key="3">
    <source>
        <dbReference type="HAMAP-Rule" id="MF_02071"/>
    </source>
</evidence>
<comment type="similarity">
    <text evidence="3 4">Belongs to the RlpA family.</text>
</comment>
<accession>A0ABD4T1V4</accession>